<dbReference type="PROSITE" id="PS50297">
    <property type="entry name" value="ANK_REP_REGION"/>
    <property type="match status" value="1"/>
</dbReference>
<dbReference type="OrthoDB" id="542841at2759"/>
<dbReference type="InterPro" id="IPR051886">
    <property type="entry name" value="Seed_Dev/Stress_Resp_Reg"/>
</dbReference>
<gene>
    <name evidence="3" type="ORF">KP509_01G030100</name>
</gene>
<dbReference type="EMBL" id="CM035406">
    <property type="protein sequence ID" value="KAH7445946.1"/>
    <property type="molecule type" value="Genomic_DNA"/>
</dbReference>
<evidence type="ECO:0000313" key="4">
    <source>
        <dbReference type="Proteomes" id="UP000825935"/>
    </source>
</evidence>
<keyword evidence="1" id="KW-0040">ANK repeat</keyword>
<dbReference type="PANTHER" id="PTHR46354">
    <property type="entry name" value="DOG1 DOMAIN-CONTAINING PROTEIN"/>
    <property type="match status" value="1"/>
</dbReference>
<feature type="domain" description="DOG1" evidence="2">
    <location>
        <begin position="3"/>
        <end position="242"/>
    </location>
</feature>
<keyword evidence="4" id="KW-1185">Reference proteome</keyword>
<dbReference type="Pfam" id="PF14144">
    <property type="entry name" value="DOG1"/>
    <property type="match status" value="1"/>
</dbReference>
<dbReference type="Gene3D" id="1.25.40.20">
    <property type="entry name" value="Ankyrin repeat-containing domain"/>
    <property type="match status" value="1"/>
</dbReference>
<dbReference type="SMART" id="SM00248">
    <property type="entry name" value="ANK"/>
    <property type="match status" value="2"/>
</dbReference>
<dbReference type="GO" id="GO:0043565">
    <property type="term" value="F:sequence-specific DNA binding"/>
    <property type="evidence" value="ECO:0007669"/>
    <property type="project" value="InterPro"/>
</dbReference>
<dbReference type="InterPro" id="IPR036770">
    <property type="entry name" value="Ankyrin_rpt-contain_sf"/>
</dbReference>
<evidence type="ECO:0000259" key="2">
    <source>
        <dbReference type="PROSITE" id="PS51806"/>
    </source>
</evidence>
<dbReference type="SUPFAM" id="SSF48403">
    <property type="entry name" value="Ankyrin repeat"/>
    <property type="match status" value="1"/>
</dbReference>
<dbReference type="PROSITE" id="PS51806">
    <property type="entry name" value="DOG1"/>
    <property type="match status" value="1"/>
</dbReference>
<dbReference type="GO" id="GO:0006351">
    <property type="term" value="P:DNA-templated transcription"/>
    <property type="evidence" value="ECO:0007669"/>
    <property type="project" value="InterPro"/>
</dbReference>
<dbReference type="OMA" id="FQESHAG"/>
<dbReference type="PANTHER" id="PTHR46354:SF27">
    <property type="entry name" value="DOG1 DOMAIN-CONTAINING PROTEIN"/>
    <property type="match status" value="1"/>
</dbReference>
<evidence type="ECO:0000256" key="1">
    <source>
        <dbReference type="PROSITE-ProRule" id="PRU00023"/>
    </source>
</evidence>
<dbReference type="InterPro" id="IPR002110">
    <property type="entry name" value="Ankyrin_rpt"/>
</dbReference>
<dbReference type="AlphaFoldDB" id="A0A8T2VJI4"/>
<sequence>MSISAFENFYTEWLEEMKHRFKRLRAALQQTSFVEEEGIFNLVQSCHSHYHMYMSEKIRLCKEDLSFVIAGMWRSPFEASFLWIGGWRPTTAIVLAYSLMGTQIEGELQKLLQGIELPSMAALSAKQLSMIDALQQKLRESEDSLSNRLAILQMLFADQQMAKAAAANPPPSESNDFSDFREAMEPKLASLRDIFAEAEQLRGETIQEMLRILRPIQAGQYALAAYEMTMAVQKLGDKREGRAQLQALVHVSRSNIRELASQGNVDLLTKALQSGLDPSETDYDGRTPLDSGTELCKAAAIGNNAYLSRLAKYGVDPNVSDYGKPTPLHAAAAGGNTEAAQVLVKEGADVLAKDRHGYSPLDEAKVSDDSVAIEFLENEVYKRQSAEAHMSSHFPTQAE</sequence>
<dbReference type="Pfam" id="PF13857">
    <property type="entry name" value="Ank_5"/>
    <property type="match status" value="1"/>
</dbReference>
<evidence type="ECO:0000313" key="3">
    <source>
        <dbReference type="EMBL" id="KAH7445946.1"/>
    </source>
</evidence>
<reference evidence="3" key="1">
    <citation type="submission" date="2021-08" db="EMBL/GenBank/DDBJ databases">
        <title>WGS assembly of Ceratopteris richardii.</title>
        <authorList>
            <person name="Marchant D.B."/>
            <person name="Chen G."/>
            <person name="Jenkins J."/>
            <person name="Shu S."/>
            <person name="Leebens-Mack J."/>
            <person name="Grimwood J."/>
            <person name="Schmutz J."/>
            <person name="Soltis P."/>
            <person name="Soltis D."/>
            <person name="Chen Z.-H."/>
        </authorList>
    </citation>
    <scope>NUCLEOTIDE SEQUENCE</scope>
    <source>
        <strain evidence="3">Whitten #5841</strain>
        <tissue evidence="3">Leaf</tissue>
    </source>
</reference>
<dbReference type="InterPro" id="IPR025422">
    <property type="entry name" value="TGA_domain"/>
</dbReference>
<proteinExistence type="predicted"/>
<feature type="repeat" description="ANK" evidence="1">
    <location>
        <begin position="323"/>
        <end position="355"/>
    </location>
</feature>
<dbReference type="Proteomes" id="UP000825935">
    <property type="component" value="Chromosome 1"/>
</dbReference>
<protein>
    <recommendedName>
        <fullName evidence="2">DOG1 domain-containing protein</fullName>
    </recommendedName>
</protein>
<name>A0A8T2VJI4_CERRI</name>
<comment type="caution">
    <text evidence="3">The sequence shown here is derived from an EMBL/GenBank/DDBJ whole genome shotgun (WGS) entry which is preliminary data.</text>
</comment>
<organism evidence="3 4">
    <name type="scientific">Ceratopteris richardii</name>
    <name type="common">Triangle waterfern</name>
    <dbReference type="NCBI Taxonomy" id="49495"/>
    <lineage>
        <taxon>Eukaryota</taxon>
        <taxon>Viridiplantae</taxon>
        <taxon>Streptophyta</taxon>
        <taxon>Embryophyta</taxon>
        <taxon>Tracheophyta</taxon>
        <taxon>Polypodiopsida</taxon>
        <taxon>Polypodiidae</taxon>
        <taxon>Polypodiales</taxon>
        <taxon>Pteridineae</taxon>
        <taxon>Pteridaceae</taxon>
        <taxon>Parkerioideae</taxon>
        <taxon>Ceratopteris</taxon>
    </lineage>
</organism>
<accession>A0A8T2VJI4</accession>
<dbReference type="PROSITE" id="PS50088">
    <property type="entry name" value="ANK_REPEAT"/>
    <property type="match status" value="1"/>
</dbReference>